<dbReference type="RefSeq" id="WP_078476198.1">
    <property type="nucleotide sequence ID" value="NZ_MPRK01000019.1"/>
</dbReference>
<dbReference type="InterPro" id="IPR001505">
    <property type="entry name" value="Copper_CuA"/>
</dbReference>
<evidence type="ECO:0000256" key="1">
    <source>
        <dbReference type="ARBA" id="ARBA00004196"/>
    </source>
</evidence>
<name>A0A1T2LCE0_9GAMM</name>
<dbReference type="GO" id="GO:0005507">
    <property type="term" value="F:copper ion binding"/>
    <property type="evidence" value="ECO:0007669"/>
    <property type="project" value="InterPro"/>
</dbReference>
<evidence type="ECO:0000256" key="2">
    <source>
        <dbReference type="ARBA" id="ARBA00022723"/>
    </source>
</evidence>
<dbReference type="Gene3D" id="2.60.40.420">
    <property type="entry name" value="Cupredoxins - blue copper proteins"/>
    <property type="match status" value="1"/>
</dbReference>
<accession>A0A1T2LCE0</accession>
<dbReference type="SUPFAM" id="SSF49503">
    <property type="entry name" value="Cupredoxins"/>
    <property type="match status" value="1"/>
</dbReference>
<dbReference type="Proteomes" id="UP000190198">
    <property type="component" value="Unassembled WGS sequence"/>
</dbReference>
<dbReference type="InterPro" id="IPR008972">
    <property type="entry name" value="Cupredoxin"/>
</dbReference>
<proteinExistence type="predicted"/>
<keyword evidence="7" id="KW-1185">Reference proteome</keyword>
<keyword evidence="2" id="KW-0479">Metal-binding</keyword>
<protein>
    <submittedName>
        <fullName evidence="6">Cytochrome C oxidase subunit II</fullName>
    </submittedName>
</protein>
<dbReference type="EMBL" id="MPRK01000019">
    <property type="protein sequence ID" value="OOZ42682.1"/>
    <property type="molecule type" value="Genomic_DNA"/>
</dbReference>
<feature type="domain" description="Cytochrome oxidase subunit II copper A binding" evidence="5">
    <location>
        <begin position="73"/>
        <end position="172"/>
    </location>
</feature>
<dbReference type="PANTHER" id="PTHR42838:SF2">
    <property type="entry name" value="NITROUS-OXIDE REDUCTASE"/>
    <property type="match status" value="1"/>
</dbReference>
<keyword evidence="4" id="KW-0812">Transmembrane</keyword>
<evidence type="ECO:0000256" key="4">
    <source>
        <dbReference type="SAM" id="Phobius"/>
    </source>
</evidence>
<keyword evidence="4" id="KW-0472">Membrane</keyword>
<dbReference type="InterPro" id="IPR051403">
    <property type="entry name" value="NosZ/Cyto_c_oxidase_sub2"/>
</dbReference>
<keyword evidence="4" id="KW-1133">Transmembrane helix</keyword>
<gene>
    <name evidence="6" type="ORF">BOW52_02015</name>
</gene>
<dbReference type="PROSITE" id="PS00078">
    <property type="entry name" value="COX2"/>
    <property type="match status" value="1"/>
</dbReference>
<dbReference type="PROSITE" id="PS50857">
    <property type="entry name" value="COX2_CUA"/>
    <property type="match status" value="1"/>
</dbReference>
<organism evidence="6 7">
    <name type="scientific">Solemya elarraichensis gill symbiont</name>
    <dbReference type="NCBI Taxonomy" id="1918949"/>
    <lineage>
        <taxon>Bacteria</taxon>
        <taxon>Pseudomonadati</taxon>
        <taxon>Pseudomonadota</taxon>
        <taxon>Gammaproteobacteria</taxon>
        <taxon>sulfur-oxidizing symbionts</taxon>
    </lineage>
</organism>
<dbReference type="InterPro" id="IPR002429">
    <property type="entry name" value="CcO_II-like_C"/>
</dbReference>
<dbReference type="Pfam" id="PF00116">
    <property type="entry name" value="COX2"/>
    <property type="match status" value="1"/>
</dbReference>
<evidence type="ECO:0000256" key="3">
    <source>
        <dbReference type="ARBA" id="ARBA00023008"/>
    </source>
</evidence>
<dbReference type="AlphaFoldDB" id="A0A1T2LCE0"/>
<comment type="subcellular location">
    <subcellularLocation>
        <location evidence="1">Cell envelope</location>
    </subcellularLocation>
</comment>
<dbReference type="GO" id="GO:0004129">
    <property type="term" value="F:cytochrome-c oxidase activity"/>
    <property type="evidence" value="ECO:0007669"/>
    <property type="project" value="InterPro"/>
</dbReference>
<dbReference type="OrthoDB" id="9773456at2"/>
<dbReference type="GO" id="GO:0016020">
    <property type="term" value="C:membrane"/>
    <property type="evidence" value="ECO:0007669"/>
    <property type="project" value="InterPro"/>
</dbReference>
<evidence type="ECO:0000313" key="6">
    <source>
        <dbReference type="EMBL" id="OOZ42682.1"/>
    </source>
</evidence>
<evidence type="ECO:0000313" key="7">
    <source>
        <dbReference type="Proteomes" id="UP000190198"/>
    </source>
</evidence>
<evidence type="ECO:0000259" key="5">
    <source>
        <dbReference type="PROSITE" id="PS50857"/>
    </source>
</evidence>
<dbReference type="GO" id="GO:0030313">
    <property type="term" value="C:cell envelope"/>
    <property type="evidence" value="ECO:0007669"/>
    <property type="project" value="UniProtKB-SubCell"/>
</dbReference>
<sequence>MQDPLKAICDDPLERRWVWISLFLAVVFGVILGFYALGNNLHPPSNVEPIDSATLHLSGEFAEDNLGVKENGDGTLTVTMVAARYGFFPPVIEVPTDTPVKFRMASADVLHGVHVPYTNAATMIVPGYVSEFTTSFPKAGKYSFLCNEYCGLGHDSMWSRLNVVEKSAGGVN</sequence>
<comment type="caution">
    <text evidence="6">The sequence shown here is derived from an EMBL/GenBank/DDBJ whole genome shotgun (WGS) entry which is preliminary data.</text>
</comment>
<dbReference type="PANTHER" id="PTHR42838">
    <property type="entry name" value="CYTOCHROME C OXIDASE SUBUNIT II"/>
    <property type="match status" value="1"/>
</dbReference>
<reference evidence="6 7" key="1">
    <citation type="submission" date="2016-11" db="EMBL/GenBank/DDBJ databases">
        <title>Mixed transmission modes and dynamic genome evolution in an obligate animal-bacterial symbiosis.</title>
        <authorList>
            <person name="Russell S.L."/>
            <person name="Corbett-Detig R.B."/>
            <person name="Cavanaugh C.M."/>
        </authorList>
    </citation>
    <scope>NUCLEOTIDE SEQUENCE [LARGE SCALE GENOMIC DNA]</scope>
    <source>
        <strain evidence="6">Sp-SM6</strain>
    </source>
</reference>
<keyword evidence="3" id="KW-0186">Copper</keyword>
<feature type="transmembrane region" description="Helical" evidence="4">
    <location>
        <begin position="17"/>
        <end position="37"/>
    </location>
</feature>